<evidence type="ECO:0000313" key="4">
    <source>
        <dbReference type="Proteomes" id="UP000677152"/>
    </source>
</evidence>
<organism evidence="3 4">
    <name type="scientific">Actinosynnema pretiosum subsp. pretiosum</name>
    <dbReference type="NCBI Taxonomy" id="103721"/>
    <lineage>
        <taxon>Bacteria</taxon>
        <taxon>Bacillati</taxon>
        <taxon>Actinomycetota</taxon>
        <taxon>Actinomycetes</taxon>
        <taxon>Pseudonocardiales</taxon>
        <taxon>Pseudonocardiaceae</taxon>
        <taxon>Actinosynnema</taxon>
    </lineage>
</organism>
<keyword evidence="2" id="KW-0812">Transmembrane</keyword>
<dbReference type="EMBL" id="CP073249">
    <property type="protein sequence ID" value="QUF01986.1"/>
    <property type="molecule type" value="Genomic_DNA"/>
</dbReference>
<evidence type="ECO:0000256" key="1">
    <source>
        <dbReference type="SAM" id="MobiDB-lite"/>
    </source>
</evidence>
<feature type="transmembrane region" description="Helical" evidence="2">
    <location>
        <begin position="6"/>
        <end position="24"/>
    </location>
</feature>
<feature type="region of interest" description="Disordered" evidence="1">
    <location>
        <begin position="140"/>
        <end position="255"/>
    </location>
</feature>
<accession>A0AA45L293</accession>
<sequence>MDQGYAVFLLLGVVLVLIDGQLIYRSGRGYMNRAYGDPEAAASMTRLATVLFHLVMFGLLALVSLITPDTGNPVQNVVVQLGIMLLVLAAVHAATMVILARIRDRQIQQQLADEMARESRRFEQENGPVGLRKRIVERTTPGPEAAPVAQEPLPAPTTPAQGVQQPLVAEPETPRGSTPPSGLPQPGAAQAGVPRPVTPQPVTPQAGVPQTGAPQTPAPRAAEQPVAQPSVVEQSEVAAQRAEHKADPFTVHTKR</sequence>
<name>A0AA45L293_9PSEU</name>
<evidence type="ECO:0000313" key="3">
    <source>
        <dbReference type="EMBL" id="QUF01986.1"/>
    </source>
</evidence>
<dbReference type="Proteomes" id="UP000677152">
    <property type="component" value="Chromosome"/>
</dbReference>
<proteinExistence type="predicted"/>
<feature type="transmembrane region" description="Helical" evidence="2">
    <location>
        <begin position="45"/>
        <end position="66"/>
    </location>
</feature>
<keyword evidence="2" id="KW-0472">Membrane</keyword>
<gene>
    <name evidence="3" type="ORF">KCV87_20940</name>
</gene>
<feature type="transmembrane region" description="Helical" evidence="2">
    <location>
        <begin position="78"/>
        <end position="100"/>
    </location>
</feature>
<protein>
    <submittedName>
        <fullName evidence="3">Uncharacterized protein</fullName>
    </submittedName>
</protein>
<reference evidence="3" key="1">
    <citation type="submission" date="2021-04" db="EMBL/GenBank/DDBJ databases">
        <title>Genomic sequence of Actinosynnema pretiosum subsp. pretiosum ATCC 31280 (C-14919).</title>
        <authorList>
            <person name="Bai L."/>
            <person name="Wang X."/>
            <person name="Xiao Y."/>
        </authorList>
    </citation>
    <scope>NUCLEOTIDE SEQUENCE</scope>
    <source>
        <strain evidence="3">ATCC 31280</strain>
    </source>
</reference>
<evidence type="ECO:0000256" key="2">
    <source>
        <dbReference type="SAM" id="Phobius"/>
    </source>
</evidence>
<dbReference type="AlphaFoldDB" id="A0AA45L293"/>
<keyword evidence="2" id="KW-1133">Transmembrane helix</keyword>